<evidence type="ECO:0000256" key="3">
    <source>
        <dbReference type="SAM" id="MobiDB-lite"/>
    </source>
</evidence>
<dbReference type="SUPFAM" id="SSF50630">
    <property type="entry name" value="Acid proteases"/>
    <property type="match status" value="1"/>
</dbReference>
<evidence type="ECO:0000256" key="2">
    <source>
        <dbReference type="ARBA" id="ARBA00012180"/>
    </source>
</evidence>
<gene>
    <name evidence="5" type="ORF">QYF61_016340</name>
</gene>
<comment type="caution">
    <text evidence="5">The sequence shown here is derived from an EMBL/GenBank/DDBJ whole genome shotgun (WGS) entry which is preliminary data.</text>
</comment>
<dbReference type="PROSITE" id="PS00141">
    <property type="entry name" value="ASP_PROTEASE"/>
    <property type="match status" value="1"/>
</dbReference>
<evidence type="ECO:0000313" key="6">
    <source>
        <dbReference type="Proteomes" id="UP001333110"/>
    </source>
</evidence>
<dbReference type="SUPFAM" id="SSF56672">
    <property type="entry name" value="DNA/RNA polymerases"/>
    <property type="match status" value="2"/>
</dbReference>
<dbReference type="GO" id="GO:0004523">
    <property type="term" value="F:RNA-DNA hybrid ribonuclease activity"/>
    <property type="evidence" value="ECO:0007669"/>
    <property type="project" value="UniProtKB-EC"/>
</dbReference>
<evidence type="ECO:0000256" key="1">
    <source>
        <dbReference type="ARBA" id="ARBA00010879"/>
    </source>
</evidence>
<dbReference type="Gene3D" id="2.40.70.10">
    <property type="entry name" value="Acid Proteases"/>
    <property type="match status" value="1"/>
</dbReference>
<dbReference type="PANTHER" id="PTHR33064">
    <property type="entry name" value="POL PROTEIN"/>
    <property type="match status" value="1"/>
</dbReference>
<dbReference type="Pfam" id="PF00078">
    <property type="entry name" value="RVT_1"/>
    <property type="match status" value="1"/>
</dbReference>
<feature type="domain" description="Reverse transcriptase" evidence="4">
    <location>
        <begin position="611"/>
        <end position="689"/>
    </location>
</feature>
<dbReference type="GO" id="GO:0004190">
    <property type="term" value="F:aspartic-type endopeptidase activity"/>
    <property type="evidence" value="ECO:0007669"/>
    <property type="project" value="InterPro"/>
</dbReference>
<dbReference type="InterPro" id="IPR001969">
    <property type="entry name" value="Aspartic_peptidase_AS"/>
</dbReference>
<dbReference type="InterPro" id="IPR051320">
    <property type="entry name" value="Viral_Replic_Matur_Polypro"/>
</dbReference>
<evidence type="ECO:0000259" key="4">
    <source>
        <dbReference type="Pfam" id="PF00078"/>
    </source>
</evidence>
<keyword evidence="6" id="KW-1185">Reference proteome</keyword>
<dbReference type="Gene3D" id="3.30.70.270">
    <property type="match status" value="3"/>
</dbReference>
<dbReference type="PANTHER" id="PTHR33064:SF29">
    <property type="entry name" value="PEPTIDASE A2 DOMAIN-CONTAINING PROTEIN-RELATED"/>
    <property type="match status" value="1"/>
</dbReference>
<feature type="compositionally biased region" description="Basic and acidic residues" evidence="3">
    <location>
        <begin position="167"/>
        <end position="181"/>
    </location>
</feature>
<dbReference type="AlphaFoldDB" id="A0AAN7RL07"/>
<organism evidence="5 6">
    <name type="scientific">Mycteria americana</name>
    <name type="common">Wood stork</name>
    <dbReference type="NCBI Taxonomy" id="33587"/>
    <lineage>
        <taxon>Eukaryota</taxon>
        <taxon>Metazoa</taxon>
        <taxon>Chordata</taxon>
        <taxon>Craniata</taxon>
        <taxon>Vertebrata</taxon>
        <taxon>Euteleostomi</taxon>
        <taxon>Archelosauria</taxon>
        <taxon>Archosauria</taxon>
        <taxon>Dinosauria</taxon>
        <taxon>Saurischia</taxon>
        <taxon>Theropoda</taxon>
        <taxon>Coelurosauria</taxon>
        <taxon>Aves</taxon>
        <taxon>Neognathae</taxon>
        <taxon>Neoaves</taxon>
        <taxon>Aequornithes</taxon>
        <taxon>Ciconiiformes</taxon>
        <taxon>Ciconiidae</taxon>
        <taxon>Mycteria</taxon>
    </lineage>
</organism>
<dbReference type="Proteomes" id="UP001333110">
    <property type="component" value="Unassembled WGS sequence"/>
</dbReference>
<feature type="compositionally biased region" description="Acidic residues" evidence="3">
    <location>
        <begin position="138"/>
        <end position="148"/>
    </location>
</feature>
<dbReference type="InterPro" id="IPR000477">
    <property type="entry name" value="RT_dom"/>
</dbReference>
<dbReference type="InterPro" id="IPR043502">
    <property type="entry name" value="DNA/RNA_pol_sf"/>
</dbReference>
<dbReference type="InterPro" id="IPR043128">
    <property type="entry name" value="Rev_trsase/Diguanyl_cyclase"/>
</dbReference>
<sequence length="1184" mass="132251">MCDRILVHLENKGITSLRLNDKDLAKRGRQCIPSDTLQQISKLSSPSNKKELRQVLGTLGFWRAHIPRFSIIARPLYDLLKKRTAAAAAPDNSVTSTAVQTEDLPVSVSVAPINKKKSWKRKSARLEREDEGAGPSQGEEEEDEELVNETETTRSLSLSELRDMRKDFSRHPGDHIGKEAKQLGSLSREGGIDKAIGKGEPVRSLWRRLLSAIKERYPFKEDVVYCPGKWTTMERGIQYLRELAVLEVIYGDLDDVRSPTDPDEVQCTRPMWRKLVRNAPLLCANPLAILIWRDGDGPTVNEAASNLREYEESISSSSLVSAVEKLSQKVQRFEEDMSYSPPIRTSASAIRSQHSSAQKRGYRGYTPRGTLWFYLRDHGEDMRNQVEERDNRVYWTVWIRWPGTSDPQEYKALVDTGAQCTLMPSSYIGAEPIRICGVTGGSQQLTVLEAEVSLTGNEWQKHPIVTGPEAACILGIDYLRRGYFKDPKGYWWAFGIAALETEEIKQLSTLPSLSDPSVVGLLRVKEQQVPIATTTVHWSPIWPVQKSNGEWRLTADYRGMNEVTLLLSAAVLDMLELQYELESKAAKWYATNDIANAFFSGCSVHLKSNAQGWKHSPTICHGLIQTALEQGEAAEHLQYIDDITVWGNTAAEVFEKGKKIVQNLLKAGFAIKQSKVKGPAQEIQFLGIRWQDGRRQIPMDVINKIRAMSPPTSKKETQAFLGIVGFWRMHIPNYSLIVSPLYQVTRKKNDFKWGPEQQQAFEKIKQEIVHAVALGPVRAGQDLGRMALPGASGRKHQGRLEVTESQNCIGWKRPLRSSSPTVNLTLPRPPLHHVHKHLIQTSFKYFQGWRLNYFPGQPVPMLDNPFSEVTFPNIQSKPPLVQLETISSCPITCYLGEETDPHLSTTSFQVVVESDKVSPQPPFLQAKKSQFPQPLLIRLLLQSLHQLHCPSLDTLQHLNVSLVVGGPKLNTVFEVWPHQCRVQGHDHFPSPAGHAISDTGQDAIGFLGRLGTLLAHIQLAVNQHPQVLLCQAAFQPLFPKPVALHGVAVAQVQDRALGLVKPHTIDLGPSIQPVQVPLQSLPTLQQINTPTQLGVVCKRTEGALDPFVQIIDKDIKQNSPQHRALGDTTCDRPPTGVNSIHHHSLGPAIQPVLYPAKSTPVQAMSSQFLQENAMGNHVKGFTEV</sequence>
<name>A0AAN7RL07_MYCAM</name>
<dbReference type="EMBL" id="JAUNZN010000018">
    <property type="protein sequence ID" value="KAK4811054.1"/>
    <property type="molecule type" value="Genomic_DNA"/>
</dbReference>
<proteinExistence type="inferred from homology"/>
<protein>
    <recommendedName>
        <fullName evidence="2">ribonuclease H</fullName>
        <ecNumber evidence="2">3.1.26.4</ecNumber>
    </recommendedName>
</protein>
<dbReference type="EC" id="3.1.26.4" evidence="2"/>
<dbReference type="InterPro" id="IPR021109">
    <property type="entry name" value="Peptidase_aspartic_dom_sf"/>
</dbReference>
<feature type="region of interest" description="Disordered" evidence="3">
    <location>
        <begin position="119"/>
        <end position="155"/>
    </location>
</feature>
<dbReference type="GO" id="GO:0006508">
    <property type="term" value="P:proteolysis"/>
    <property type="evidence" value="ECO:0007669"/>
    <property type="project" value="InterPro"/>
</dbReference>
<reference evidence="5 6" key="1">
    <citation type="journal article" date="2023" name="J. Hered.">
        <title>Chromosome-level genome of the wood stork (Mycteria americana) provides insight into avian chromosome evolution.</title>
        <authorList>
            <person name="Flamio R. Jr."/>
            <person name="Ramstad K.M."/>
        </authorList>
    </citation>
    <scope>NUCLEOTIDE SEQUENCE [LARGE SCALE GENOMIC DNA]</scope>
    <source>
        <strain evidence="5">JAX WOST 10</strain>
    </source>
</reference>
<evidence type="ECO:0000313" key="5">
    <source>
        <dbReference type="EMBL" id="KAK4811054.1"/>
    </source>
</evidence>
<dbReference type="FunFam" id="3.30.70.270:FF:000020">
    <property type="entry name" value="Transposon Tf2-6 polyprotein-like Protein"/>
    <property type="match status" value="1"/>
</dbReference>
<feature type="region of interest" description="Disordered" evidence="3">
    <location>
        <begin position="167"/>
        <end position="186"/>
    </location>
</feature>
<accession>A0AAN7RL07</accession>
<comment type="similarity">
    <text evidence="1">Belongs to the beta type-B retroviral polymerase family. HERV class-II K(HML-2) pol subfamily.</text>
</comment>